<proteinExistence type="predicted"/>
<organism evidence="12 13">
    <name type="scientific">Penaeus vannamei</name>
    <name type="common">Whiteleg shrimp</name>
    <name type="synonym">Litopenaeus vannamei</name>
    <dbReference type="NCBI Taxonomy" id="6689"/>
    <lineage>
        <taxon>Eukaryota</taxon>
        <taxon>Metazoa</taxon>
        <taxon>Ecdysozoa</taxon>
        <taxon>Arthropoda</taxon>
        <taxon>Crustacea</taxon>
        <taxon>Multicrustacea</taxon>
        <taxon>Malacostraca</taxon>
        <taxon>Eumalacostraca</taxon>
        <taxon>Eucarida</taxon>
        <taxon>Decapoda</taxon>
        <taxon>Dendrobranchiata</taxon>
        <taxon>Penaeoidea</taxon>
        <taxon>Penaeidae</taxon>
        <taxon>Penaeus</taxon>
    </lineage>
</organism>
<comment type="subcellular location">
    <subcellularLocation>
        <location evidence="1 9 10">Nucleus</location>
    </subcellularLocation>
</comment>
<dbReference type="GO" id="GO:0048665">
    <property type="term" value="P:neuron fate specification"/>
    <property type="evidence" value="ECO:0007669"/>
    <property type="project" value="InterPro"/>
</dbReference>
<evidence type="ECO:0000256" key="5">
    <source>
        <dbReference type="ARBA" id="ARBA00023038"/>
    </source>
</evidence>
<keyword evidence="6 9" id="KW-0238">DNA-binding</keyword>
<dbReference type="GO" id="GO:0007409">
    <property type="term" value="P:axonogenesis"/>
    <property type="evidence" value="ECO:0007669"/>
    <property type="project" value="TreeGrafter"/>
</dbReference>
<dbReference type="Gene3D" id="2.10.110.10">
    <property type="entry name" value="Cysteine Rich Protein"/>
    <property type="match status" value="1"/>
</dbReference>
<feature type="non-terminal residue" evidence="12">
    <location>
        <position position="209"/>
    </location>
</feature>
<protein>
    <submittedName>
        <fullName evidence="12">Putative insulin enhancer protein ISL-3 isoform X5</fullName>
    </submittedName>
</protein>
<feature type="DNA-binding region" description="Homeobox" evidence="9">
    <location>
        <begin position="65"/>
        <end position="124"/>
    </location>
</feature>
<dbReference type="Pfam" id="PF00046">
    <property type="entry name" value="Homeodomain"/>
    <property type="match status" value="1"/>
</dbReference>
<dbReference type="InterPro" id="IPR001356">
    <property type="entry name" value="HD"/>
</dbReference>
<evidence type="ECO:0000256" key="7">
    <source>
        <dbReference type="ARBA" id="ARBA00023155"/>
    </source>
</evidence>
<evidence type="ECO:0000256" key="1">
    <source>
        <dbReference type="ARBA" id="ARBA00004123"/>
    </source>
</evidence>
<dbReference type="InterPro" id="IPR001781">
    <property type="entry name" value="Znf_LIM"/>
</dbReference>
<sequence>MFEKTDLVMRARTKIYHLDCFRCSACGKQLLPGGRVRAQRRRPLLPLRLRREGKPLRKERREGKTTRVRTVLNEKQLHTLRTCYAANCRPDALMKEQLVEMTGLSPRVIRVWFQNKRCKDKKRSLLMKQMQQEKVWEEKQMALQGITGVPMVASSPIRHDGAPMGVGMGGPLDVTAYQPPWKSLTEFALTHDLDRLDPSTPQYQQLVQQ</sequence>
<keyword evidence="7 9" id="KW-0371">Homeobox</keyword>
<keyword evidence="4" id="KW-0862">Zinc</keyword>
<dbReference type="PROSITE" id="PS00027">
    <property type="entry name" value="HOMEOBOX_1"/>
    <property type="match status" value="1"/>
</dbReference>
<feature type="domain" description="Homeobox" evidence="11">
    <location>
        <begin position="63"/>
        <end position="123"/>
    </location>
</feature>
<evidence type="ECO:0000256" key="6">
    <source>
        <dbReference type="ARBA" id="ARBA00023125"/>
    </source>
</evidence>
<accession>A0A3R7QTR0</accession>
<dbReference type="PROSITE" id="PS50071">
    <property type="entry name" value="HOMEOBOX_2"/>
    <property type="match status" value="1"/>
</dbReference>
<keyword evidence="3" id="KW-0677">Repeat</keyword>
<dbReference type="GO" id="GO:0005634">
    <property type="term" value="C:nucleus"/>
    <property type="evidence" value="ECO:0007669"/>
    <property type="project" value="UniProtKB-SubCell"/>
</dbReference>
<dbReference type="InterPro" id="IPR017970">
    <property type="entry name" value="Homeobox_CS"/>
</dbReference>
<dbReference type="Proteomes" id="UP000283509">
    <property type="component" value="Unassembled WGS sequence"/>
</dbReference>
<dbReference type="OrthoDB" id="125004at2759"/>
<comment type="caution">
    <text evidence="12">The sequence shown here is derived from an EMBL/GenBank/DDBJ whole genome shotgun (WGS) entry which is preliminary data.</text>
</comment>
<evidence type="ECO:0000256" key="3">
    <source>
        <dbReference type="ARBA" id="ARBA00022737"/>
    </source>
</evidence>
<dbReference type="Pfam" id="PF00412">
    <property type="entry name" value="LIM"/>
    <property type="match status" value="1"/>
</dbReference>
<evidence type="ECO:0000259" key="11">
    <source>
        <dbReference type="PROSITE" id="PS50071"/>
    </source>
</evidence>
<evidence type="ECO:0000256" key="4">
    <source>
        <dbReference type="ARBA" id="ARBA00022833"/>
    </source>
</evidence>
<dbReference type="GO" id="GO:0045944">
    <property type="term" value="P:positive regulation of transcription by RNA polymerase II"/>
    <property type="evidence" value="ECO:0007669"/>
    <property type="project" value="InterPro"/>
</dbReference>
<evidence type="ECO:0000256" key="2">
    <source>
        <dbReference type="ARBA" id="ARBA00022723"/>
    </source>
</evidence>
<dbReference type="SMART" id="SM00389">
    <property type="entry name" value="HOX"/>
    <property type="match status" value="1"/>
</dbReference>
<evidence type="ECO:0000313" key="13">
    <source>
        <dbReference type="Proteomes" id="UP000283509"/>
    </source>
</evidence>
<dbReference type="CDD" id="cd00086">
    <property type="entry name" value="homeodomain"/>
    <property type="match status" value="1"/>
</dbReference>
<keyword evidence="2" id="KW-0479">Metal-binding</keyword>
<evidence type="ECO:0000256" key="9">
    <source>
        <dbReference type="PROSITE-ProRule" id="PRU00108"/>
    </source>
</evidence>
<dbReference type="AlphaFoldDB" id="A0A3R7QTR0"/>
<evidence type="ECO:0000256" key="8">
    <source>
        <dbReference type="ARBA" id="ARBA00023242"/>
    </source>
</evidence>
<evidence type="ECO:0000256" key="10">
    <source>
        <dbReference type="RuleBase" id="RU000682"/>
    </source>
</evidence>
<keyword evidence="8 9" id="KW-0539">Nucleus</keyword>
<dbReference type="GO" id="GO:0003677">
    <property type="term" value="F:DNA binding"/>
    <property type="evidence" value="ECO:0007669"/>
    <property type="project" value="UniProtKB-UniRule"/>
</dbReference>
<dbReference type="InterPro" id="IPR009057">
    <property type="entry name" value="Homeodomain-like_sf"/>
</dbReference>
<reference evidence="12 13" key="1">
    <citation type="submission" date="2018-04" db="EMBL/GenBank/DDBJ databases">
        <authorList>
            <person name="Zhang X."/>
            <person name="Yuan J."/>
            <person name="Li F."/>
            <person name="Xiang J."/>
        </authorList>
    </citation>
    <scope>NUCLEOTIDE SEQUENCE [LARGE SCALE GENOMIC DNA]</scope>
    <source>
        <tissue evidence="12">Muscle</tissue>
    </source>
</reference>
<evidence type="ECO:0000313" key="12">
    <source>
        <dbReference type="EMBL" id="ROT78052.1"/>
    </source>
</evidence>
<dbReference type="GO" id="GO:0000981">
    <property type="term" value="F:DNA-binding transcription factor activity, RNA polymerase II-specific"/>
    <property type="evidence" value="ECO:0007669"/>
    <property type="project" value="InterPro"/>
</dbReference>
<dbReference type="PANTHER" id="PTHR24204:SF8">
    <property type="entry name" value="TAILUP, ISOFORM A"/>
    <property type="match status" value="1"/>
</dbReference>
<dbReference type="FunFam" id="1.10.10.60:FF:000041">
    <property type="entry name" value="insulin gene enhancer protein ISL-1"/>
    <property type="match status" value="1"/>
</dbReference>
<dbReference type="Gene3D" id="1.10.10.60">
    <property type="entry name" value="Homeodomain-like"/>
    <property type="match status" value="1"/>
</dbReference>
<dbReference type="InterPro" id="IPR047169">
    <property type="entry name" value="ISL1/2-like"/>
</dbReference>
<keyword evidence="13" id="KW-1185">Reference proteome</keyword>
<dbReference type="EMBL" id="QCYY01001443">
    <property type="protein sequence ID" value="ROT78052.1"/>
    <property type="molecule type" value="Genomic_DNA"/>
</dbReference>
<dbReference type="SUPFAM" id="SSF46689">
    <property type="entry name" value="Homeodomain-like"/>
    <property type="match status" value="1"/>
</dbReference>
<dbReference type="STRING" id="6689.A0A3R7QTR0"/>
<dbReference type="PANTHER" id="PTHR24204">
    <property type="entry name" value="INSULIN GENE ENHANCER PROTEIN"/>
    <property type="match status" value="1"/>
</dbReference>
<gene>
    <name evidence="12" type="ORF">C7M84_003248</name>
</gene>
<reference evidence="12 13" key="2">
    <citation type="submission" date="2019-01" db="EMBL/GenBank/DDBJ databases">
        <title>The decoding of complex shrimp genome reveals the adaptation for benthos swimmer, frequently molting mechanism and breeding impact on genome.</title>
        <authorList>
            <person name="Sun Y."/>
            <person name="Gao Y."/>
            <person name="Yu Y."/>
        </authorList>
    </citation>
    <scope>NUCLEOTIDE SEQUENCE [LARGE SCALE GENOMIC DNA]</scope>
    <source>
        <tissue evidence="12">Muscle</tissue>
    </source>
</reference>
<keyword evidence="5" id="KW-0440">LIM domain</keyword>
<name>A0A3R7QTR0_PENVA</name>
<dbReference type="GO" id="GO:0046872">
    <property type="term" value="F:metal ion binding"/>
    <property type="evidence" value="ECO:0007669"/>
    <property type="project" value="UniProtKB-KW"/>
</dbReference>